<accession>A0A1H6CB32</accession>
<name>A0A1H6CB32_9ACTN</name>
<evidence type="ECO:0000259" key="3">
    <source>
        <dbReference type="Pfam" id="PF13559"/>
    </source>
</evidence>
<feature type="compositionally biased region" description="Low complexity" evidence="1">
    <location>
        <begin position="312"/>
        <end position="326"/>
    </location>
</feature>
<feature type="transmembrane region" description="Helical" evidence="2">
    <location>
        <begin position="91"/>
        <end position="110"/>
    </location>
</feature>
<feature type="transmembrane region" description="Helical" evidence="2">
    <location>
        <begin position="12"/>
        <end position="31"/>
    </location>
</feature>
<feature type="domain" description="Protein-glutamine gamma-glutamyltransferase-like C-terminal" evidence="3">
    <location>
        <begin position="231"/>
        <end position="299"/>
    </location>
</feature>
<proteinExistence type="predicted"/>
<feature type="compositionally biased region" description="Basic and acidic residues" evidence="1">
    <location>
        <begin position="284"/>
        <end position="296"/>
    </location>
</feature>
<evidence type="ECO:0000256" key="2">
    <source>
        <dbReference type="SAM" id="Phobius"/>
    </source>
</evidence>
<dbReference type="Pfam" id="PF13559">
    <property type="entry name" value="DUF4129"/>
    <property type="match status" value="1"/>
</dbReference>
<keyword evidence="2" id="KW-0812">Transmembrane</keyword>
<keyword evidence="5" id="KW-1185">Reference proteome</keyword>
<dbReference type="EMBL" id="FNVU01000008">
    <property type="protein sequence ID" value="SEG70199.1"/>
    <property type="molecule type" value="Genomic_DNA"/>
</dbReference>
<evidence type="ECO:0000256" key="1">
    <source>
        <dbReference type="SAM" id="MobiDB-lite"/>
    </source>
</evidence>
<gene>
    <name evidence="4" type="ORF">SAMN05216223_108248</name>
</gene>
<dbReference type="AlphaFoldDB" id="A0A1H6CB32"/>
<evidence type="ECO:0000313" key="4">
    <source>
        <dbReference type="EMBL" id="SEG70199.1"/>
    </source>
</evidence>
<dbReference type="InterPro" id="IPR025403">
    <property type="entry name" value="TgpA-like_C"/>
</dbReference>
<reference evidence="4 5" key="1">
    <citation type="submission" date="2016-10" db="EMBL/GenBank/DDBJ databases">
        <authorList>
            <person name="de Groot N.N."/>
        </authorList>
    </citation>
    <scope>NUCLEOTIDE SEQUENCE [LARGE SCALE GENOMIC DNA]</scope>
    <source>
        <strain evidence="4 5">CGMCC 4.2023</strain>
    </source>
</reference>
<keyword evidence="2" id="KW-0472">Membrane</keyword>
<evidence type="ECO:0000313" key="5">
    <source>
        <dbReference type="Proteomes" id="UP000236754"/>
    </source>
</evidence>
<feature type="transmembrane region" description="Helical" evidence="2">
    <location>
        <begin position="157"/>
        <end position="182"/>
    </location>
</feature>
<keyword evidence="2" id="KW-1133">Transmembrane helix</keyword>
<dbReference type="Proteomes" id="UP000236754">
    <property type="component" value="Unassembled WGS sequence"/>
</dbReference>
<protein>
    <recommendedName>
        <fullName evidence="3">Protein-glutamine gamma-glutamyltransferase-like C-terminal domain-containing protein</fullName>
    </recommendedName>
</protein>
<feature type="region of interest" description="Disordered" evidence="1">
    <location>
        <begin position="119"/>
        <end position="147"/>
    </location>
</feature>
<organism evidence="4 5">
    <name type="scientific">Actinacidiphila yanglinensis</name>
    <dbReference type="NCBI Taxonomy" id="310779"/>
    <lineage>
        <taxon>Bacteria</taxon>
        <taxon>Bacillati</taxon>
        <taxon>Actinomycetota</taxon>
        <taxon>Actinomycetes</taxon>
        <taxon>Kitasatosporales</taxon>
        <taxon>Streptomycetaceae</taxon>
        <taxon>Actinacidiphila</taxon>
    </lineage>
</organism>
<sequence>MAGRESRTGLDGARVALAVVVLAGIAVTAMLLRPSSGAMSQGRGPMGGGGATVGVAALWVVAALLVNGRYRERFNRYDERRGVAEQRLADVVRHLLLLSPVAVPVLLLGLHRFDTTSGGRKPYPSVLPTRSDDTTPTPLPTDHKPHDDKGSLHLPGWLLHAGLALVAVVVAAAVAYAVWYLLRVLRRPEPAAPHGDFAVLDDEEELLAQAVDSGRRALRDTDDARAAVIACYAAMETSLAASGVARRASDSPQDLLERAAADDLLSGPAAGALTELFREARYSTHPMDDGDRRRASDALGEIAAQLERRAAADTADGPAPTAEAGR</sequence>
<feature type="transmembrane region" description="Helical" evidence="2">
    <location>
        <begin position="51"/>
        <end position="70"/>
    </location>
</feature>
<feature type="region of interest" description="Disordered" evidence="1">
    <location>
        <begin position="284"/>
        <end position="326"/>
    </location>
</feature>